<comment type="caution">
    <text evidence="2">The sequence shown here is derived from an EMBL/GenBank/DDBJ whole genome shotgun (WGS) entry which is preliminary data.</text>
</comment>
<gene>
    <name evidence="2" type="ORF">GCM10009802_59970</name>
</gene>
<name>A0ABP4KM77_9ACTN</name>
<keyword evidence="1" id="KW-0472">Membrane</keyword>
<reference evidence="3" key="1">
    <citation type="journal article" date="2019" name="Int. J. Syst. Evol. Microbiol.">
        <title>The Global Catalogue of Microorganisms (GCM) 10K type strain sequencing project: providing services to taxonomists for standard genome sequencing and annotation.</title>
        <authorList>
            <consortium name="The Broad Institute Genomics Platform"/>
            <consortium name="The Broad Institute Genome Sequencing Center for Infectious Disease"/>
            <person name="Wu L."/>
            <person name="Ma J."/>
        </authorList>
    </citation>
    <scope>NUCLEOTIDE SEQUENCE [LARGE SCALE GENOMIC DNA]</scope>
    <source>
        <strain evidence="3">JCM 15481</strain>
    </source>
</reference>
<keyword evidence="1" id="KW-0812">Transmembrane</keyword>
<proteinExistence type="predicted"/>
<dbReference type="RefSeq" id="WP_344294316.1">
    <property type="nucleotide sequence ID" value="NZ_BAAAPF010000341.1"/>
</dbReference>
<organism evidence="2 3">
    <name type="scientific">Streptomyces synnematoformans</name>
    <dbReference type="NCBI Taxonomy" id="415721"/>
    <lineage>
        <taxon>Bacteria</taxon>
        <taxon>Bacillati</taxon>
        <taxon>Actinomycetota</taxon>
        <taxon>Actinomycetes</taxon>
        <taxon>Kitasatosporales</taxon>
        <taxon>Streptomycetaceae</taxon>
        <taxon>Streptomyces</taxon>
    </lineage>
</organism>
<keyword evidence="3" id="KW-1185">Reference proteome</keyword>
<accession>A0ABP4KM77</accession>
<evidence type="ECO:0000256" key="1">
    <source>
        <dbReference type="SAM" id="Phobius"/>
    </source>
</evidence>
<evidence type="ECO:0000313" key="3">
    <source>
        <dbReference type="Proteomes" id="UP001500443"/>
    </source>
</evidence>
<protein>
    <submittedName>
        <fullName evidence="2">Uncharacterized protein</fullName>
    </submittedName>
</protein>
<feature type="transmembrane region" description="Helical" evidence="1">
    <location>
        <begin position="369"/>
        <end position="400"/>
    </location>
</feature>
<keyword evidence="1" id="KW-1133">Transmembrane helix</keyword>
<dbReference type="EMBL" id="BAAAPF010000341">
    <property type="protein sequence ID" value="GAA1503058.1"/>
    <property type="molecule type" value="Genomic_DNA"/>
</dbReference>
<dbReference type="Proteomes" id="UP001500443">
    <property type="component" value="Unassembled WGS sequence"/>
</dbReference>
<evidence type="ECO:0000313" key="2">
    <source>
        <dbReference type="EMBL" id="GAA1503058.1"/>
    </source>
</evidence>
<sequence>MKESPARFADLAGLRLYRRNIFAVTGLPVDARGPAVRRQRARLDARLAVEETWQGDSAAPAPDGYRKTDVRLAFEEFQDPRSRLVDELMWYWRDADLGCDCAPETHRRHDEAVELHSRAIEAETGGLDLPAAERARLWDDAAGCWARLISSPDLRGHVAHRLTALADPRLDDHSPDDFLPGVPRLLLSPFAELADDRSARSRLAEVCDGWAAHPAFAAPLRDAFEEPAAEAIERVGEGLRLAGERHHADRHWDALQLLGDRVLPDFGELEPLRPFASPSQYEELAHMVAVAVNNVTLAIHADRAHSRFQRKKAVELLEAAYEIAPERDEDLLLDNLKALYGGQVGPGAGGVPQPGEARPLKPSECLGCVVMLLAIAGGVVAGLTAGAAWAIGIVVGGFVLGGMFAS</sequence>